<feature type="domain" description="TonB C-terminal" evidence="14">
    <location>
        <begin position="280"/>
        <end position="365"/>
    </location>
</feature>
<sequence>MRTQGKYQMSKLTPTALRPVAAFALLGLLAACSKPPPAADGQPGSAAPTDKASAAQAVAADSPPKPAVAASVQAMSAEDLRAAASKALSQNRIYAPGGDNAMEYYLALRDKQPDDPATTSALTDLMPYTVIAAEQSIGRQDFDEARRLLALIGKADPKAPALPRLGQAIASGEKLLAQQTTDEASKAKAAAEAKTRETQRLAEQAAQQKQAADALAAQQAQQAQAQQAQQTPAARAEPARTETPPAAAPARQPVADAPNPAPAPATQTPAPRPVAAEPAPPAGERRLLSAPSPRYPMEALRANTSGTVVVEITIGGDGDVTNARVVEATPPRVFDRAALTAVKRWKFEPTGATSTTRRTIAFSPG</sequence>
<keyword evidence="13" id="KW-0732">Signal</keyword>
<keyword evidence="5" id="KW-1003">Cell membrane</keyword>
<keyword evidence="16" id="KW-1185">Reference proteome</keyword>
<keyword evidence="6" id="KW-0997">Cell inner membrane</keyword>
<dbReference type="HOGENOM" id="CLU_071592_0_0_6"/>
<feature type="region of interest" description="Disordered" evidence="12">
    <location>
        <begin position="35"/>
        <end position="62"/>
    </location>
</feature>
<feature type="signal peptide" evidence="13">
    <location>
        <begin position="1"/>
        <end position="38"/>
    </location>
</feature>
<keyword evidence="8" id="KW-0677">Repeat</keyword>
<keyword evidence="7" id="KW-0812">Transmembrane</keyword>
<evidence type="ECO:0000256" key="9">
    <source>
        <dbReference type="ARBA" id="ARBA00022927"/>
    </source>
</evidence>
<dbReference type="InterPro" id="IPR006260">
    <property type="entry name" value="TonB/TolA_C"/>
</dbReference>
<evidence type="ECO:0000256" key="8">
    <source>
        <dbReference type="ARBA" id="ARBA00022737"/>
    </source>
</evidence>
<dbReference type="PROSITE" id="PS52015">
    <property type="entry name" value="TONB_CTD"/>
    <property type="match status" value="1"/>
</dbReference>
<evidence type="ECO:0000256" key="13">
    <source>
        <dbReference type="SAM" id="SignalP"/>
    </source>
</evidence>
<proteinExistence type="inferred from homology"/>
<dbReference type="AlphaFoldDB" id="G7USY5"/>
<dbReference type="GO" id="GO:0098797">
    <property type="term" value="C:plasma membrane protein complex"/>
    <property type="evidence" value="ECO:0007669"/>
    <property type="project" value="TreeGrafter"/>
</dbReference>
<evidence type="ECO:0000313" key="15">
    <source>
        <dbReference type="EMBL" id="AER54846.1"/>
    </source>
</evidence>
<keyword evidence="10" id="KW-1133">Transmembrane helix</keyword>
<dbReference type="GO" id="GO:0031992">
    <property type="term" value="F:energy transducer activity"/>
    <property type="evidence" value="ECO:0007669"/>
    <property type="project" value="TreeGrafter"/>
</dbReference>
<dbReference type="PROSITE" id="PS51257">
    <property type="entry name" value="PROKAR_LIPOPROTEIN"/>
    <property type="match status" value="1"/>
</dbReference>
<evidence type="ECO:0000256" key="7">
    <source>
        <dbReference type="ARBA" id="ARBA00022692"/>
    </source>
</evidence>
<dbReference type="Gene3D" id="3.30.2420.10">
    <property type="entry name" value="TonB"/>
    <property type="match status" value="1"/>
</dbReference>
<comment type="similarity">
    <text evidence="2">Belongs to the TonB family.</text>
</comment>
<evidence type="ECO:0000256" key="11">
    <source>
        <dbReference type="ARBA" id="ARBA00023136"/>
    </source>
</evidence>
<dbReference type="EMBL" id="CP003093">
    <property type="protein sequence ID" value="AER54846.1"/>
    <property type="molecule type" value="Genomic_DNA"/>
</dbReference>
<organism evidence="15 16">
    <name type="scientific">Pseudoxanthomonas spadix (strain BD-a59)</name>
    <dbReference type="NCBI Taxonomy" id="1045855"/>
    <lineage>
        <taxon>Bacteria</taxon>
        <taxon>Pseudomonadati</taxon>
        <taxon>Pseudomonadota</taxon>
        <taxon>Gammaproteobacteria</taxon>
        <taxon>Lysobacterales</taxon>
        <taxon>Lysobacteraceae</taxon>
        <taxon>Pseudoxanthomonas</taxon>
    </lineage>
</organism>
<dbReference type="GO" id="GO:0015031">
    <property type="term" value="P:protein transport"/>
    <property type="evidence" value="ECO:0007669"/>
    <property type="project" value="UniProtKB-KW"/>
</dbReference>
<comment type="subcellular location">
    <subcellularLocation>
        <location evidence="1">Cell inner membrane</location>
        <topology evidence="1">Single-pass membrane protein</topology>
        <orientation evidence="1">Periplasmic side</orientation>
    </subcellularLocation>
</comment>
<accession>G7USY5</accession>
<evidence type="ECO:0000256" key="5">
    <source>
        <dbReference type="ARBA" id="ARBA00022475"/>
    </source>
</evidence>
<feature type="compositionally biased region" description="Low complexity" evidence="12">
    <location>
        <begin position="201"/>
        <end position="277"/>
    </location>
</feature>
<feature type="region of interest" description="Disordered" evidence="12">
    <location>
        <begin position="180"/>
        <end position="293"/>
    </location>
</feature>
<keyword evidence="9" id="KW-0653">Protein transport</keyword>
<dbReference type="KEGG" id="psd:DSC_00965"/>
<feature type="compositionally biased region" description="Basic and acidic residues" evidence="12">
    <location>
        <begin position="183"/>
        <end position="200"/>
    </location>
</feature>
<dbReference type="PANTHER" id="PTHR33446">
    <property type="entry name" value="PROTEIN TONB-RELATED"/>
    <property type="match status" value="1"/>
</dbReference>
<dbReference type="eggNOG" id="COG0810">
    <property type="taxonomic scope" value="Bacteria"/>
</dbReference>
<protein>
    <recommendedName>
        <fullName evidence="3">Protein TonB</fullName>
    </recommendedName>
</protein>
<evidence type="ECO:0000256" key="2">
    <source>
        <dbReference type="ARBA" id="ARBA00006555"/>
    </source>
</evidence>
<dbReference type="SUPFAM" id="SSF74653">
    <property type="entry name" value="TolA/TonB C-terminal domain"/>
    <property type="match status" value="1"/>
</dbReference>
<dbReference type="Pfam" id="PF03544">
    <property type="entry name" value="TonB_C"/>
    <property type="match status" value="1"/>
</dbReference>
<gene>
    <name evidence="15" type="ordered locus">DSC_00965</name>
</gene>
<dbReference type="NCBIfam" id="TIGR01352">
    <property type="entry name" value="tonB_Cterm"/>
    <property type="match status" value="1"/>
</dbReference>
<evidence type="ECO:0000256" key="10">
    <source>
        <dbReference type="ARBA" id="ARBA00022989"/>
    </source>
</evidence>
<evidence type="ECO:0000259" key="14">
    <source>
        <dbReference type="PROSITE" id="PS52015"/>
    </source>
</evidence>
<dbReference type="PANTHER" id="PTHR33446:SF8">
    <property type="entry name" value="PROTEIN TONB"/>
    <property type="match status" value="1"/>
</dbReference>
<reference evidence="15 16" key="1">
    <citation type="journal article" date="2012" name="J. Bacteriol.">
        <title>Complete Genome Sequence of the BTEX-Degrading Bacterium Pseudoxanthomonas spadix BD-a59.</title>
        <authorList>
            <person name="Lee S.H."/>
            <person name="Jin H.M."/>
            <person name="Lee H.J."/>
            <person name="Kim J.M."/>
            <person name="Jeon C.O."/>
        </authorList>
    </citation>
    <scope>NUCLEOTIDE SEQUENCE [LARGE SCALE GENOMIC DNA]</scope>
    <source>
        <strain evidence="15 16">BD-a59</strain>
    </source>
</reference>
<name>G7USY5_PSEUP</name>
<dbReference type="InterPro" id="IPR051045">
    <property type="entry name" value="TonB-dependent_transducer"/>
</dbReference>
<evidence type="ECO:0000313" key="16">
    <source>
        <dbReference type="Proteomes" id="UP000005870"/>
    </source>
</evidence>
<evidence type="ECO:0000256" key="6">
    <source>
        <dbReference type="ARBA" id="ARBA00022519"/>
    </source>
</evidence>
<evidence type="ECO:0000256" key="12">
    <source>
        <dbReference type="SAM" id="MobiDB-lite"/>
    </source>
</evidence>
<keyword evidence="4" id="KW-0813">Transport</keyword>
<evidence type="ECO:0000256" key="1">
    <source>
        <dbReference type="ARBA" id="ARBA00004383"/>
    </source>
</evidence>
<dbReference type="GO" id="GO:0055085">
    <property type="term" value="P:transmembrane transport"/>
    <property type="evidence" value="ECO:0007669"/>
    <property type="project" value="InterPro"/>
</dbReference>
<feature type="chain" id="PRO_5003504369" description="Protein TonB" evidence="13">
    <location>
        <begin position="39"/>
        <end position="365"/>
    </location>
</feature>
<dbReference type="Proteomes" id="UP000005870">
    <property type="component" value="Chromosome"/>
</dbReference>
<dbReference type="InterPro" id="IPR037682">
    <property type="entry name" value="TonB_C"/>
</dbReference>
<keyword evidence="11" id="KW-0472">Membrane</keyword>
<evidence type="ECO:0000256" key="3">
    <source>
        <dbReference type="ARBA" id="ARBA00022362"/>
    </source>
</evidence>
<evidence type="ECO:0000256" key="4">
    <source>
        <dbReference type="ARBA" id="ARBA00022448"/>
    </source>
</evidence>
<dbReference type="STRING" id="1045855.DSC_00965"/>